<gene>
    <name evidence="2" type="ORF">Ga0074812_12581</name>
</gene>
<dbReference type="InterPro" id="IPR010982">
    <property type="entry name" value="Lambda_DNA-bd_dom_sf"/>
</dbReference>
<dbReference type="EMBL" id="FAOZ01000025">
    <property type="protein sequence ID" value="CUU59191.1"/>
    <property type="molecule type" value="Genomic_DNA"/>
</dbReference>
<keyword evidence="3" id="KW-1185">Reference proteome</keyword>
<proteinExistence type="predicted"/>
<dbReference type="AlphaFoldDB" id="A0A0S4QU80"/>
<reference evidence="3" key="1">
    <citation type="submission" date="2015-11" db="EMBL/GenBank/DDBJ databases">
        <authorList>
            <person name="Varghese N."/>
        </authorList>
    </citation>
    <scope>NUCLEOTIDE SEQUENCE [LARGE SCALE GENOMIC DNA]</scope>
    <source>
        <strain evidence="3">DSM 45899</strain>
    </source>
</reference>
<dbReference type="SMART" id="SM00530">
    <property type="entry name" value="HTH_XRE"/>
    <property type="match status" value="1"/>
</dbReference>
<dbReference type="InterPro" id="IPR001387">
    <property type="entry name" value="Cro/C1-type_HTH"/>
</dbReference>
<protein>
    <submittedName>
        <fullName evidence="2">Helix-turn-helix domain-containing protein</fullName>
    </submittedName>
</protein>
<dbReference type="Proteomes" id="UP000198802">
    <property type="component" value="Unassembled WGS sequence"/>
</dbReference>
<evidence type="ECO:0000313" key="3">
    <source>
        <dbReference type="Proteomes" id="UP000198802"/>
    </source>
</evidence>
<dbReference type="Gene3D" id="1.10.260.40">
    <property type="entry name" value="lambda repressor-like DNA-binding domains"/>
    <property type="match status" value="1"/>
</dbReference>
<dbReference type="InterPro" id="IPR043917">
    <property type="entry name" value="DUF5753"/>
</dbReference>
<organism evidence="2 3">
    <name type="scientific">Parafrankia irregularis</name>
    <dbReference type="NCBI Taxonomy" id="795642"/>
    <lineage>
        <taxon>Bacteria</taxon>
        <taxon>Bacillati</taxon>
        <taxon>Actinomycetota</taxon>
        <taxon>Actinomycetes</taxon>
        <taxon>Frankiales</taxon>
        <taxon>Frankiaceae</taxon>
        <taxon>Parafrankia</taxon>
    </lineage>
</organism>
<evidence type="ECO:0000313" key="2">
    <source>
        <dbReference type="EMBL" id="CUU59191.1"/>
    </source>
</evidence>
<dbReference type="Pfam" id="PF13560">
    <property type="entry name" value="HTH_31"/>
    <property type="match status" value="1"/>
</dbReference>
<accession>A0A0S4QU80</accession>
<sequence length="285" mass="31978">MARQASGTTVRSRRLGRELRRLREAANVSVERASEVLRCSVQTIYRQENGAVSVRLKDANDLLALYRVADAATREAVLELAKTTTQQGWWRPYGDVVPRWLQVYIGLEGDTTEIKDYHSAVVPGLLQTRDYANAVIRTDWLAAEEEVAKRLDLRADRQARVLGTNPPKVDVVLDEAVLRRPVGGRHVHRSQLGHLLDVGSRDDVTIQVAPYSIGAHPPLGTPFTYLGFTDEDDPDVVYIEIPTGSLYIEKPQEVRHYQHIFDRLQTEALSAEASTDKIASVMKEL</sequence>
<dbReference type="RefSeq" id="WP_054571065.1">
    <property type="nucleotide sequence ID" value="NZ_FAOZ01000025.1"/>
</dbReference>
<dbReference type="Pfam" id="PF19054">
    <property type="entry name" value="DUF5753"/>
    <property type="match status" value="1"/>
</dbReference>
<feature type="domain" description="HTH cro/C1-type" evidence="1">
    <location>
        <begin position="19"/>
        <end position="72"/>
    </location>
</feature>
<dbReference type="PROSITE" id="PS50943">
    <property type="entry name" value="HTH_CROC1"/>
    <property type="match status" value="1"/>
</dbReference>
<dbReference type="GO" id="GO:0003677">
    <property type="term" value="F:DNA binding"/>
    <property type="evidence" value="ECO:0007669"/>
    <property type="project" value="InterPro"/>
</dbReference>
<evidence type="ECO:0000259" key="1">
    <source>
        <dbReference type="PROSITE" id="PS50943"/>
    </source>
</evidence>
<dbReference type="SUPFAM" id="SSF47413">
    <property type="entry name" value="lambda repressor-like DNA-binding domains"/>
    <property type="match status" value="1"/>
</dbReference>
<name>A0A0S4QU80_9ACTN</name>